<dbReference type="InterPro" id="IPR001647">
    <property type="entry name" value="HTH_TetR"/>
</dbReference>
<keyword evidence="2 4" id="KW-0238">DNA-binding</keyword>
<dbReference type="Proteomes" id="UP000598146">
    <property type="component" value="Unassembled WGS sequence"/>
</dbReference>
<evidence type="ECO:0000313" key="7">
    <source>
        <dbReference type="Proteomes" id="UP000598146"/>
    </source>
</evidence>
<dbReference type="EMBL" id="JADQTO010000019">
    <property type="protein sequence ID" value="MBG0566236.1"/>
    <property type="molecule type" value="Genomic_DNA"/>
</dbReference>
<protein>
    <submittedName>
        <fullName evidence="6">TetR/AcrR family transcriptional regulator</fullName>
    </submittedName>
</protein>
<organism evidence="6 7">
    <name type="scientific">Actinoplanes aureus</name>
    <dbReference type="NCBI Taxonomy" id="2792083"/>
    <lineage>
        <taxon>Bacteria</taxon>
        <taxon>Bacillati</taxon>
        <taxon>Actinomycetota</taxon>
        <taxon>Actinomycetes</taxon>
        <taxon>Micromonosporales</taxon>
        <taxon>Micromonosporaceae</taxon>
        <taxon>Actinoplanes</taxon>
    </lineage>
</organism>
<reference evidence="6" key="1">
    <citation type="submission" date="2020-11" db="EMBL/GenBank/DDBJ databases">
        <title>Isolation and identification of active actinomycetes.</title>
        <authorList>
            <person name="Sun X."/>
        </authorList>
    </citation>
    <scope>NUCLEOTIDE SEQUENCE</scope>
    <source>
        <strain evidence="6">NEAU-A11</strain>
    </source>
</reference>
<dbReference type="Gene3D" id="1.10.357.10">
    <property type="entry name" value="Tetracycline Repressor, domain 2"/>
    <property type="match status" value="1"/>
</dbReference>
<keyword evidence="3" id="KW-0804">Transcription</keyword>
<keyword evidence="7" id="KW-1185">Reference proteome</keyword>
<dbReference type="RefSeq" id="WP_196418013.1">
    <property type="nucleotide sequence ID" value="NZ_JADQTO010000019.1"/>
</dbReference>
<evidence type="ECO:0000313" key="6">
    <source>
        <dbReference type="EMBL" id="MBG0566236.1"/>
    </source>
</evidence>
<comment type="caution">
    <text evidence="6">The sequence shown here is derived from an EMBL/GenBank/DDBJ whole genome shotgun (WGS) entry which is preliminary data.</text>
</comment>
<evidence type="ECO:0000256" key="3">
    <source>
        <dbReference type="ARBA" id="ARBA00023163"/>
    </source>
</evidence>
<accession>A0A931G2L8</accession>
<proteinExistence type="predicted"/>
<dbReference type="InterPro" id="IPR036271">
    <property type="entry name" value="Tet_transcr_reg_TetR-rel_C_sf"/>
</dbReference>
<feature type="domain" description="HTH tetR-type" evidence="5">
    <location>
        <begin position="5"/>
        <end position="65"/>
    </location>
</feature>
<dbReference type="PANTHER" id="PTHR30055:SF234">
    <property type="entry name" value="HTH-TYPE TRANSCRIPTIONAL REGULATOR BETI"/>
    <property type="match status" value="1"/>
</dbReference>
<feature type="DNA-binding region" description="H-T-H motif" evidence="4">
    <location>
        <begin position="28"/>
        <end position="47"/>
    </location>
</feature>
<dbReference type="AlphaFoldDB" id="A0A931G2L8"/>
<dbReference type="PANTHER" id="PTHR30055">
    <property type="entry name" value="HTH-TYPE TRANSCRIPTIONAL REGULATOR RUTR"/>
    <property type="match status" value="1"/>
</dbReference>
<dbReference type="GO" id="GO:0003700">
    <property type="term" value="F:DNA-binding transcription factor activity"/>
    <property type="evidence" value="ECO:0007669"/>
    <property type="project" value="TreeGrafter"/>
</dbReference>
<dbReference type="Pfam" id="PF13305">
    <property type="entry name" value="TetR_C_33"/>
    <property type="match status" value="1"/>
</dbReference>
<dbReference type="InterPro" id="IPR050109">
    <property type="entry name" value="HTH-type_TetR-like_transc_reg"/>
</dbReference>
<dbReference type="InterPro" id="IPR009057">
    <property type="entry name" value="Homeodomain-like_sf"/>
</dbReference>
<evidence type="ECO:0000256" key="1">
    <source>
        <dbReference type="ARBA" id="ARBA00023015"/>
    </source>
</evidence>
<dbReference type="Pfam" id="PF00440">
    <property type="entry name" value="TetR_N"/>
    <property type="match status" value="1"/>
</dbReference>
<keyword evidence="1" id="KW-0805">Transcription regulation</keyword>
<dbReference type="SUPFAM" id="SSF46689">
    <property type="entry name" value="Homeodomain-like"/>
    <property type="match status" value="1"/>
</dbReference>
<dbReference type="PROSITE" id="PS50977">
    <property type="entry name" value="HTH_TETR_2"/>
    <property type="match status" value="1"/>
</dbReference>
<dbReference type="SUPFAM" id="SSF48498">
    <property type="entry name" value="Tetracyclin repressor-like, C-terminal domain"/>
    <property type="match status" value="1"/>
</dbReference>
<gene>
    <name evidence="6" type="ORF">I4J89_32795</name>
</gene>
<dbReference type="GO" id="GO:0000976">
    <property type="term" value="F:transcription cis-regulatory region binding"/>
    <property type="evidence" value="ECO:0007669"/>
    <property type="project" value="TreeGrafter"/>
</dbReference>
<evidence type="ECO:0000256" key="2">
    <source>
        <dbReference type="ARBA" id="ARBA00023125"/>
    </source>
</evidence>
<evidence type="ECO:0000259" key="5">
    <source>
        <dbReference type="PROSITE" id="PS50977"/>
    </source>
</evidence>
<sequence>MDLDQGLRARLVRTGAELLQSEGHAALSLREIARRAGVSHGAPRRYFPTHLSLLSAIARSGFADLSDQIDAALAAAPPEPRARIAALAGTYLGFAATNRGMFELMFRHDLLQSGYLGLREAGLPLFRLLAGLVAEVRPASGQRPEVTAGVLWAALHGMAELRNWGSLQLATGASDPAPFLDAILTAHLGAAE</sequence>
<name>A0A931G2L8_9ACTN</name>
<dbReference type="InterPro" id="IPR025996">
    <property type="entry name" value="MT1864/Rv1816-like_C"/>
</dbReference>
<evidence type="ECO:0000256" key="4">
    <source>
        <dbReference type="PROSITE-ProRule" id="PRU00335"/>
    </source>
</evidence>